<reference evidence="1 2" key="1">
    <citation type="journal article" date="2018" name="PLoS Genet.">
        <title>Population sequencing reveals clonal diversity and ancestral inbreeding in the grapevine cultivar Chardonnay.</title>
        <authorList>
            <person name="Roach M.J."/>
            <person name="Johnson D.L."/>
            <person name="Bohlmann J."/>
            <person name="van Vuuren H.J."/>
            <person name="Jones S.J."/>
            <person name="Pretorius I.S."/>
            <person name="Schmidt S.A."/>
            <person name="Borneman A.R."/>
        </authorList>
    </citation>
    <scope>NUCLEOTIDE SEQUENCE [LARGE SCALE GENOMIC DNA]</scope>
    <source>
        <strain evidence="2">cv. Chardonnay</strain>
        <tissue evidence="1">Leaf</tissue>
    </source>
</reference>
<evidence type="ECO:0000313" key="2">
    <source>
        <dbReference type="Proteomes" id="UP000288805"/>
    </source>
</evidence>
<gene>
    <name evidence="1" type="ORF">CK203_049789</name>
</gene>
<accession>A0A438H231</accession>
<dbReference type="AlphaFoldDB" id="A0A438H231"/>
<comment type="caution">
    <text evidence="1">The sequence shown here is derived from an EMBL/GenBank/DDBJ whole genome shotgun (WGS) entry which is preliminary data.</text>
</comment>
<organism evidence="1 2">
    <name type="scientific">Vitis vinifera</name>
    <name type="common">Grape</name>
    <dbReference type="NCBI Taxonomy" id="29760"/>
    <lineage>
        <taxon>Eukaryota</taxon>
        <taxon>Viridiplantae</taxon>
        <taxon>Streptophyta</taxon>
        <taxon>Embryophyta</taxon>
        <taxon>Tracheophyta</taxon>
        <taxon>Spermatophyta</taxon>
        <taxon>Magnoliopsida</taxon>
        <taxon>eudicotyledons</taxon>
        <taxon>Gunneridae</taxon>
        <taxon>Pentapetalae</taxon>
        <taxon>rosids</taxon>
        <taxon>Vitales</taxon>
        <taxon>Vitaceae</taxon>
        <taxon>Viteae</taxon>
        <taxon>Vitis</taxon>
    </lineage>
</organism>
<dbReference type="EMBL" id="QGNW01000294">
    <property type="protein sequence ID" value="RVW78545.1"/>
    <property type="molecule type" value="Genomic_DNA"/>
</dbReference>
<dbReference type="PANTHER" id="PTHR11439">
    <property type="entry name" value="GAG-POL-RELATED RETROTRANSPOSON"/>
    <property type="match status" value="1"/>
</dbReference>
<evidence type="ECO:0000313" key="1">
    <source>
        <dbReference type="EMBL" id="RVW78545.1"/>
    </source>
</evidence>
<dbReference type="PANTHER" id="PTHR11439:SF440">
    <property type="entry name" value="INTEGRASE CATALYTIC DOMAIN-CONTAINING PROTEIN"/>
    <property type="match status" value="1"/>
</dbReference>
<proteinExistence type="predicted"/>
<name>A0A438H231_VITVI</name>
<evidence type="ECO:0008006" key="3">
    <source>
        <dbReference type="Google" id="ProtNLM"/>
    </source>
</evidence>
<dbReference type="CDD" id="cd09272">
    <property type="entry name" value="RNase_HI_RT_Ty1"/>
    <property type="match status" value="1"/>
</dbReference>
<protein>
    <recommendedName>
        <fullName evidence="3">Copia protein</fullName>
    </recommendedName>
</protein>
<sequence>MMNLQSKSGDKSRGKELNLTPIHEDEELDELGGCQKVVALFSIHGGDRNQEKNPQLKERIWQSSLRSKCLQRKPFFCRRNVMTYKSKMQYVIPRSNTEVEFKATTHGICFHLWLKKLLENLRIPSKKPMKLYYEKNSTMNIAHNPVQHYKTKHVEVDRHFVKES</sequence>
<dbReference type="Proteomes" id="UP000288805">
    <property type="component" value="Unassembled WGS sequence"/>
</dbReference>